<dbReference type="InterPro" id="IPR007076">
    <property type="entry name" value="TfoX_N"/>
</dbReference>
<keyword evidence="5" id="KW-1185">Reference proteome</keyword>
<feature type="domain" description="TfoX N-terminal" evidence="2">
    <location>
        <begin position="11"/>
        <end position="103"/>
    </location>
</feature>
<dbReference type="PANTHER" id="PTHR36121:SF1">
    <property type="entry name" value="PROTEIN SXY"/>
    <property type="match status" value="1"/>
</dbReference>
<evidence type="ECO:0000256" key="1">
    <source>
        <dbReference type="SAM" id="MobiDB-lite"/>
    </source>
</evidence>
<evidence type="ECO:0000313" key="3">
    <source>
        <dbReference type="EMBL" id="TGK00305.1"/>
    </source>
</evidence>
<dbReference type="AlphaFoldDB" id="A0A5F1ZUE2"/>
<evidence type="ECO:0000313" key="4">
    <source>
        <dbReference type="EMBL" id="TGL41059.1"/>
    </source>
</evidence>
<evidence type="ECO:0000259" key="2">
    <source>
        <dbReference type="Pfam" id="PF04993"/>
    </source>
</evidence>
<sequence length="172" mass="19371">MSSFLTHVQDRLKVCGPLTYKNMFGGYGVYSGSQIFAMVIKDHLYFRVGPSNQAEYEASGMAPFSYSGKDGKIVRVSYWEVPEEILEDDEDLIFWFRKSLAEANKAASLKKKTPSKKKVSRSIAQVAKRLSPKKKAVKKKTSKLVSKKKTSKKPNAKKAAKKKVASKKKRSR</sequence>
<dbReference type="EMBL" id="RQER01000007">
    <property type="protein sequence ID" value="TGK00305.1"/>
    <property type="molecule type" value="Genomic_DNA"/>
</dbReference>
<protein>
    <submittedName>
        <fullName evidence="3">TfoX family protein</fullName>
    </submittedName>
</protein>
<feature type="compositionally biased region" description="Basic residues" evidence="1">
    <location>
        <begin position="130"/>
        <end position="172"/>
    </location>
</feature>
<dbReference type="EMBL" id="RQGC01000006">
    <property type="protein sequence ID" value="TGL41059.1"/>
    <property type="molecule type" value="Genomic_DNA"/>
</dbReference>
<proteinExistence type="predicted"/>
<evidence type="ECO:0000313" key="5">
    <source>
        <dbReference type="Proteomes" id="UP000297273"/>
    </source>
</evidence>
<dbReference type="InterPro" id="IPR047525">
    <property type="entry name" value="TfoX-like"/>
</dbReference>
<comment type="caution">
    <text evidence="3">The sequence shown here is derived from an EMBL/GenBank/DDBJ whole genome shotgun (WGS) entry which is preliminary data.</text>
</comment>
<dbReference type="SUPFAM" id="SSF159894">
    <property type="entry name" value="YgaC/TfoX-N like"/>
    <property type="match status" value="1"/>
</dbReference>
<dbReference type="RefSeq" id="WP_135645536.1">
    <property type="nucleotide sequence ID" value="NZ_RQER01000007.1"/>
</dbReference>
<reference evidence="3 6" key="2">
    <citation type="journal article" date="2019" name="PLoS Negl. Trop. Dis.">
        <title>Revisiting the worldwide diversity of Leptospira species in the environment.</title>
        <authorList>
            <person name="Vincent A.T."/>
            <person name="Schiettekatte O."/>
            <person name="Bourhy P."/>
            <person name="Veyrier F.J."/>
            <person name="Picardeau M."/>
        </authorList>
    </citation>
    <scope>NUCLEOTIDE SEQUENCE [LARGE SCALE GENOMIC DNA]</scope>
    <source>
        <strain evidence="4">201702690</strain>
        <strain evidence="3 6">SSW18</strain>
    </source>
</reference>
<dbReference type="OrthoDB" id="9803291at2"/>
<dbReference type="Proteomes" id="UP000297273">
    <property type="component" value="Unassembled WGS sequence"/>
</dbReference>
<feature type="region of interest" description="Disordered" evidence="1">
    <location>
        <begin position="107"/>
        <end position="172"/>
    </location>
</feature>
<feature type="compositionally biased region" description="Basic residues" evidence="1">
    <location>
        <begin position="108"/>
        <end position="120"/>
    </location>
</feature>
<reference evidence="4" key="1">
    <citation type="submission" date="2018-10" db="EMBL/GenBank/DDBJ databases">
        <authorList>
            <person name="Vincent A.T."/>
            <person name="Schiettekatte O."/>
            <person name="Bourhy P."/>
            <person name="Veyrier F.J."/>
            <person name="Picardeau M."/>
        </authorList>
    </citation>
    <scope>NUCLEOTIDE SEQUENCE</scope>
    <source>
        <strain evidence="4">201702690</strain>
    </source>
</reference>
<dbReference type="Proteomes" id="UP000297946">
    <property type="component" value="Unassembled WGS sequence"/>
</dbReference>
<evidence type="ECO:0000313" key="6">
    <source>
        <dbReference type="Proteomes" id="UP000297946"/>
    </source>
</evidence>
<gene>
    <name evidence="3" type="ORF">EHO57_13590</name>
    <name evidence="4" type="ORF">EHQ53_09600</name>
</gene>
<organism evidence="3 6">
    <name type="scientific">Leptospira langatensis</name>
    <dbReference type="NCBI Taxonomy" id="2484983"/>
    <lineage>
        <taxon>Bacteria</taxon>
        <taxon>Pseudomonadati</taxon>
        <taxon>Spirochaetota</taxon>
        <taxon>Spirochaetia</taxon>
        <taxon>Leptospirales</taxon>
        <taxon>Leptospiraceae</taxon>
        <taxon>Leptospira</taxon>
    </lineage>
</organism>
<name>A0A5F1ZUE2_9LEPT</name>
<dbReference type="Pfam" id="PF04993">
    <property type="entry name" value="TfoX_N"/>
    <property type="match status" value="1"/>
</dbReference>
<dbReference type="Gene3D" id="3.30.1460.30">
    <property type="entry name" value="YgaC/TfoX-N like chaperone"/>
    <property type="match status" value="1"/>
</dbReference>
<accession>A0A5F1ZUE2</accession>
<dbReference type="PANTHER" id="PTHR36121">
    <property type="entry name" value="PROTEIN SXY"/>
    <property type="match status" value="1"/>
</dbReference>